<sequence>MSVIMLDGVDFSYLSSLVPVFKNLSFSADSSWKTGLVGANGSGKTTLFKLLCGELPCSGRINTNLKFVRFPFEVSEGETVYALAGRPGGEEWEFWRELALLGLPEDICGRHFYQLSGGERTKVMLAALFCTEAFPLIDEPTDSLDLAGRRRLAEYLKGKGGYIVASHDRAFLNACTDHTVFLSGGGAQVVGGNYSVWREAQDRYLANAAGSKRKLEREAGRMSAAARRAEGWAFMAEREKFGGGGDRGFLGAKAARIMKRSKAAAARKEKAAENARELARALPDEGVKLALRPMDCRKQCLFSLENFCLAVGGRQLFSGFDMRIMRGERIAVTGPNGCGKSTLLKYIADNAQGTAVSYLAQQFEDGGSPAQYAARFDISEGDFYSMLAKLGFKESDRGRDMRNLSVGQRKKVALARSLLQSAQLYIWDEPLNYLDVTAREMVEEAVINSGATIIFVEHDAQFIKNAATRVIEL</sequence>
<name>A0A9D1AEK5_9FIRM</name>
<dbReference type="InterPro" id="IPR003593">
    <property type="entry name" value="AAA+_ATPase"/>
</dbReference>
<keyword evidence="1" id="KW-0547">Nucleotide-binding</keyword>
<dbReference type="EMBL" id="DVHB01000030">
    <property type="protein sequence ID" value="HIR39022.1"/>
    <property type="molecule type" value="Genomic_DNA"/>
</dbReference>
<dbReference type="PANTHER" id="PTHR42855:SF2">
    <property type="entry name" value="DRUG RESISTANCE ABC TRANSPORTER,ATP-BINDING PROTEIN"/>
    <property type="match status" value="1"/>
</dbReference>
<reference evidence="4" key="1">
    <citation type="submission" date="2020-10" db="EMBL/GenBank/DDBJ databases">
        <authorList>
            <person name="Gilroy R."/>
        </authorList>
    </citation>
    <scope>NUCLEOTIDE SEQUENCE</scope>
    <source>
        <strain evidence="4">ChiW25-3613</strain>
    </source>
</reference>
<protein>
    <submittedName>
        <fullName evidence="4">ABC-F family ATP-binding cassette domain-containing protein</fullName>
    </submittedName>
</protein>
<feature type="domain" description="ABC transporter" evidence="3">
    <location>
        <begin position="302"/>
        <end position="473"/>
    </location>
</feature>
<dbReference type="AlphaFoldDB" id="A0A9D1AEK5"/>
<dbReference type="InterPro" id="IPR003439">
    <property type="entry name" value="ABC_transporter-like_ATP-bd"/>
</dbReference>
<keyword evidence="2 4" id="KW-0067">ATP-binding</keyword>
<evidence type="ECO:0000313" key="4">
    <source>
        <dbReference type="EMBL" id="HIR39022.1"/>
    </source>
</evidence>
<dbReference type="InterPro" id="IPR051309">
    <property type="entry name" value="ABCF_ATPase"/>
</dbReference>
<evidence type="ECO:0000256" key="2">
    <source>
        <dbReference type="ARBA" id="ARBA00022840"/>
    </source>
</evidence>
<gene>
    <name evidence="4" type="ORF">IAB90_01440</name>
</gene>
<evidence type="ECO:0000313" key="5">
    <source>
        <dbReference type="Proteomes" id="UP000824179"/>
    </source>
</evidence>
<feature type="domain" description="ABC transporter" evidence="3">
    <location>
        <begin position="4"/>
        <end position="209"/>
    </location>
</feature>
<dbReference type="GO" id="GO:0005524">
    <property type="term" value="F:ATP binding"/>
    <property type="evidence" value="ECO:0007669"/>
    <property type="project" value="UniProtKB-KW"/>
</dbReference>
<evidence type="ECO:0000259" key="3">
    <source>
        <dbReference type="PROSITE" id="PS50893"/>
    </source>
</evidence>
<organism evidence="4 5">
    <name type="scientific">Candidatus Coproplasma stercoripullorum</name>
    <dbReference type="NCBI Taxonomy" id="2840751"/>
    <lineage>
        <taxon>Bacteria</taxon>
        <taxon>Bacillati</taxon>
        <taxon>Bacillota</taxon>
        <taxon>Clostridia</taxon>
        <taxon>Eubacteriales</taxon>
        <taxon>Candidatus Coproplasma</taxon>
    </lineage>
</organism>
<dbReference type="SMART" id="SM00382">
    <property type="entry name" value="AAA"/>
    <property type="match status" value="2"/>
</dbReference>
<dbReference type="PROSITE" id="PS00211">
    <property type="entry name" value="ABC_TRANSPORTER_1"/>
    <property type="match status" value="2"/>
</dbReference>
<evidence type="ECO:0000256" key="1">
    <source>
        <dbReference type="ARBA" id="ARBA00022741"/>
    </source>
</evidence>
<dbReference type="InterPro" id="IPR027417">
    <property type="entry name" value="P-loop_NTPase"/>
</dbReference>
<dbReference type="Proteomes" id="UP000824179">
    <property type="component" value="Unassembled WGS sequence"/>
</dbReference>
<dbReference type="InterPro" id="IPR017871">
    <property type="entry name" value="ABC_transporter-like_CS"/>
</dbReference>
<dbReference type="PROSITE" id="PS50893">
    <property type="entry name" value="ABC_TRANSPORTER_2"/>
    <property type="match status" value="2"/>
</dbReference>
<dbReference type="PANTHER" id="PTHR42855">
    <property type="entry name" value="ABC TRANSPORTER ATP-BINDING SUBUNIT"/>
    <property type="match status" value="1"/>
</dbReference>
<dbReference type="CDD" id="cd03221">
    <property type="entry name" value="ABCF_EF-3"/>
    <property type="match status" value="2"/>
</dbReference>
<proteinExistence type="predicted"/>
<dbReference type="Pfam" id="PF00005">
    <property type="entry name" value="ABC_tran"/>
    <property type="match status" value="2"/>
</dbReference>
<dbReference type="GO" id="GO:0016887">
    <property type="term" value="F:ATP hydrolysis activity"/>
    <property type="evidence" value="ECO:0007669"/>
    <property type="project" value="InterPro"/>
</dbReference>
<reference evidence="4" key="2">
    <citation type="journal article" date="2021" name="PeerJ">
        <title>Extensive microbial diversity within the chicken gut microbiome revealed by metagenomics and culture.</title>
        <authorList>
            <person name="Gilroy R."/>
            <person name="Ravi A."/>
            <person name="Getino M."/>
            <person name="Pursley I."/>
            <person name="Horton D.L."/>
            <person name="Alikhan N.F."/>
            <person name="Baker D."/>
            <person name="Gharbi K."/>
            <person name="Hall N."/>
            <person name="Watson M."/>
            <person name="Adriaenssens E.M."/>
            <person name="Foster-Nyarko E."/>
            <person name="Jarju S."/>
            <person name="Secka A."/>
            <person name="Antonio M."/>
            <person name="Oren A."/>
            <person name="Chaudhuri R.R."/>
            <person name="La Ragione R."/>
            <person name="Hildebrand F."/>
            <person name="Pallen M.J."/>
        </authorList>
    </citation>
    <scope>NUCLEOTIDE SEQUENCE</scope>
    <source>
        <strain evidence="4">ChiW25-3613</strain>
    </source>
</reference>
<comment type="caution">
    <text evidence="4">The sequence shown here is derived from an EMBL/GenBank/DDBJ whole genome shotgun (WGS) entry which is preliminary data.</text>
</comment>
<dbReference type="Gene3D" id="3.40.50.300">
    <property type="entry name" value="P-loop containing nucleotide triphosphate hydrolases"/>
    <property type="match status" value="2"/>
</dbReference>
<accession>A0A9D1AEK5</accession>
<dbReference type="SUPFAM" id="SSF52540">
    <property type="entry name" value="P-loop containing nucleoside triphosphate hydrolases"/>
    <property type="match status" value="2"/>
</dbReference>